<protein>
    <submittedName>
        <fullName evidence="6">Segregation and condensation protein B</fullName>
    </submittedName>
</protein>
<dbReference type="PANTHER" id="PTHR34298:SF2">
    <property type="entry name" value="SEGREGATION AND CONDENSATION PROTEIN B"/>
    <property type="match status" value="1"/>
</dbReference>
<organism evidence="6 7">
    <name type="scientific">Desulfosudis oleivorans (strain DSM 6200 / JCM 39069 / Hxd3)</name>
    <name type="common">Desulfococcus oleovorans</name>
    <dbReference type="NCBI Taxonomy" id="96561"/>
    <lineage>
        <taxon>Bacteria</taxon>
        <taxon>Pseudomonadati</taxon>
        <taxon>Thermodesulfobacteriota</taxon>
        <taxon>Desulfobacteria</taxon>
        <taxon>Desulfobacterales</taxon>
        <taxon>Desulfosudaceae</taxon>
        <taxon>Desulfosudis</taxon>
    </lineage>
</organism>
<dbReference type="AlphaFoldDB" id="A8ZXT5"/>
<dbReference type="RefSeq" id="WP_012176173.1">
    <property type="nucleotide sequence ID" value="NC_009943.1"/>
</dbReference>
<dbReference type="SUPFAM" id="SSF46785">
    <property type="entry name" value="Winged helix' DNA-binding domain"/>
    <property type="match status" value="2"/>
</dbReference>
<dbReference type="Proteomes" id="UP000008561">
    <property type="component" value="Chromosome"/>
</dbReference>
<proteinExistence type="predicted"/>
<evidence type="ECO:0000313" key="6">
    <source>
        <dbReference type="EMBL" id="ABW68562.1"/>
    </source>
</evidence>
<evidence type="ECO:0000313" key="7">
    <source>
        <dbReference type="Proteomes" id="UP000008561"/>
    </source>
</evidence>
<dbReference type="InterPro" id="IPR005234">
    <property type="entry name" value="ScpB_csome_segregation"/>
</dbReference>
<dbReference type="OrthoDB" id="9806226at2"/>
<accession>A8ZXT5</accession>
<dbReference type="GO" id="GO:0051301">
    <property type="term" value="P:cell division"/>
    <property type="evidence" value="ECO:0007669"/>
    <property type="project" value="UniProtKB-KW"/>
</dbReference>
<dbReference type="STRING" id="96561.Dole_2759"/>
<keyword evidence="2" id="KW-0132">Cell division</keyword>
<dbReference type="HOGENOM" id="CLU_045647_3_0_7"/>
<feature type="compositionally biased region" description="Acidic residues" evidence="5">
    <location>
        <begin position="206"/>
        <end position="222"/>
    </location>
</feature>
<dbReference type="InterPro" id="IPR036388">
    <property type="entry name" value="WH-like_DNA-bd_sf"/>
</dbReference>
<sequence length="299" mass="32885">MNPTELKNIIESLLFVTDTPLSPSAVKKVVTDSDIGEIRQALAELKAEYEARQGGFVLSEVADGYQFRTRSAYKEWIKRMFKPPPTRLGKAALETLAIIAYHQPVIRADVEKIRGVDSGAILRTLLERKLIRILGKKEIPGRPLIYATTQRFLEVFNLRSLRDMPTLKEIQDFARSDDDEMDPPLVETDVAEFEEPTPDSTNNEMTESDTPTDEAPADETSADEAPSPDDTLSDAPTEEDTPADYGSAAPDREAGTPESADEAEEAAQMPAAAPEDGKNEPPDSTPTGEKENSDFENDA</sequence>
<evidence type="ECO:0000256" key="2">
    <source>
        <dbReference type="ARBA" id="ARBA00022618"/>
    </source>
</evidence>
<feature type="region of interest" description="Disordered" evidence="5">
    <location>
        <begin position="173"/>
        <end position="299"/>
    </location>
</feature>
<keyword evidence="3" id="KW-0159">Chromosome partition</keyword>
<dbReference type="PANTHER" id="PTHR34298">
    <property type="entry name" value="SEGREGATION AND CONDENSATION PROTEIN B"/>
    <property type="match status" value="1"/>
</dbReference>
<dbReference type="NCBIfam" id="TIGR00281">
    <property type="entry name" value="SMC-Scp complex subunit ScpB"/>
    <property type="match status" value="1"/>
</dbReference>
<dbReference type="EMBL" id="CP000859">
    <property type="protein sequence ID" value="ABW68562.1"/>
    <property type="molecule type" value="Genomic_DNA"/>
</dbReference>
<keyword evidence="4" id="KW-0131">Cell cycle</keyword>
<dbReference type="eggNOG" id="COG1386">
    <property type="taxonomic scope" value="Bacteria"/>
</dbReference>
<keyword evidence="1" id="KW-0963">Cytoplasm</keyword>
<keyword evidence="7" id="KW-1185">Reference proteome</keyword>
<evidence type="ECO:0000256" key="5">
    <source>
        <dbReference type="SAM" id="MobiDB-lite"/>
    </source>
</evidence>
<dbReference type="InterPro" id="IPR036390">
    <property type="entry name" value="WH_DNA-bd_sf"/>
</dbReference>
<dbReference type="KEGG" id="dol:Dole_2759"/>
<gene>
    <name evidence="6" type="ordered locus">Dole_2759</name>
</gene>
<evidence type="ECO:0000256" key="4">
    <source>
        <dbReference type="ARBA" id="ARBA00023306"/>
    </source>
</evidence>
<dbReference type="Gene3D" id="1.10.10.10">
    <property type="entry name" value="Winged helix-like DNA-binding domain superfamily/Winged helix DNA-binding domain"/>
    <property type="match status" value="2"/>
</dbReference>
<evidence type="ECO:0000256" key="1">
    <source>
        <dbReference type="ARBA" id="ARBA00022490"/>
    </source>
</evidence>
<dbReference type="Pfam" id="PF04079">
    <property type="entry name" value="SMC_ScpB"/>
    <property type="match status" value="1"/>
</dbReference>
<evidence type="ECO:0000256" key="3">
    <source>
        <dbReference type="ARBA" id="ARBA00022829"/>
    </source>
</evidence>
<reference evidence="6 7" key="1">
    <citation type="submission" date="2007-10" db="EMBL/GenBank/DDBJ databases">
        <title>Complete sequence of Desulfococcus oleovorans Hxd3.</title>
        <authorList>
            <consortium name="US DOE Joint Genome Institute"/>
            <person name="Copeland A."/>
            <person name="Lucas S."/>
            <person name="Lapidus A."/>
            <person name="Barry K."/>
            <person name="Glavina del Rio T."/>
            <person name="Dalin E."/>
            <person name="Tice H."/>
            <person name="Pitluck S."/>
            <person name="Kiss H."/>
            <person name="Brettin T."/>
            <person name="Bruce D."/>
            <person name="Detter J.C."/>
            <person name="Han C."/>
            <person name="Schmutz J."/>
            <person name="Larimer F."/>
            <person name="Land M."/>
            <person name="Hauser L."/>
            <person name="Kyrpides N."/>
            <person name="Kim E."/>
            <person name="Wawrik B."/>
            <person name="Richardson P."/>
        </authorList>
    </citation>
    <scope>NUCLEOTIDE SEQUENCE [LARGE SCALE GENOMIC DNA]</scope>
    <source>
        <strain evidence="7">DSM 6200 / JCM 39069 / Hxd3</strain>
    </source>
</reference>
<name>A8ZXT5_DESOH</name>
<dbReference type="GO" id="GO:0051304">
    <property type="term" value="P:chromosome separation"/>
    <property type="evidence" value="ECO:0007669"/>
    <property type="project" value="InterPro"/>
</dbReference>